<dbReference type="Gene3D" id="3.40.50.1820">
    <property type="entry name" value="alpha/beta hydrolase"/>
    <property type="match status" value="1"/>
</dbReference>
<keyword evidence="3" id="KW-0378">Hydrolase</keyword>
<dbReference type="InterPro" id="IPR033140">
    <property type="entry name" value="Lipase_GDXG_put_SER_AS"/>
</dbReference>
<dbReference type="AlphaFoldDB" id="A0A6B3RNP3"/>
<name>A0A6B3RNP3_9RHOB</name>
<evidence type="ECO:0000256" key="1">
    <source>
        <dbReference type="PROSITE-ProRule" id="PRU10038"/>
    </source>
</evidence>
<evidence type="ECO:0000259" key="2">
    <source>
        <dbReference type="Pfam" id="PF07859"/>
    </source>
</evidence>
<dbReference type="Proteomes" id="UP000481421">
    <property type="component" value="Unassembled WGS sequence"/>
</dbReference>
<dbReference type="EMBL" id="JAAIKE010000005">
    <property type="protein sequence ID" value="NEX47690.1"/>
    <property type="molecule type" value="Genomic_DNA"/>
</dbReference>
<dbReference type="SUPFAM" id="SSF53474">
    <property type="entry name" value="alpha/beta-Hydrolases"/>
    <property type="match status" value="1"/>
</dbReference>
<evidence type="ECO:0000313" key="3">
    <source>
        <dbReference type="EMBL" id="NEX47690.1"/>
    </source>
</evidence>
<feature type="domain" description="Alpha/beta hydrolase fold-3" evidence="2">
    <location>
        <begin position="78"/>
        <end position="265"/>
    </location>
</feature>
<sequence>MPAPDYQSLIDAPTWAFIRATEAAYAAQSPGPDIADQRRAYDAMCRAFHAGRPPGLHVTDEAVAGVPCRRYAGAGPAVLYFHGGGFVVGGLHSHDDVCAELAAATGLGVLAVDYRLCPEHPHPAAYDDCLAVARATPGPILLAGDSAGGALAAAVAAALRGPRLLGQVLIYPGLGGSGDSYRRHAQAPMLTAEDVAYYARLRGAGPQDATAAPLAGHDFTGLPPTLVLGAECDPLADDAPAYAARITAAGGRAAAFVEPGLVHGHLRARHSVPRARASFARVTSTLAAFAAGHWPFGDT</sequence>
<dbReference type="PANTHER" id="PTHR23024">
    <property type="entry name" value="ARYLACETAMIDE DEACETYLASE"/>
    <property type="match status" value="1"/>
</dbReference>
<evidence type="ECO:0000313" key="4">
    <source>
        <dbReference type="Proteomes" id="UP000481421"/>
    </source>
</evidence>
<protein>
    <submittedName>
        <fullName evidence="3">Alpha/beta hydrolase</fullName>
    </submittedName>
</protein>
<reference evidence="3 4" key="1">
    <citation type="submission" date="2020-02" db="EMBL/GenBank/DDBJ databases">
        <title>Rhodobacter algicola sp. nov., isolated from microalga culture.</title>
        <authorList>
            <person name="Park C.-Y."/>
        </authorList>
    </citation>
    <scope>NUCLEOTIDE SEQUENCE [LARGE SCALE GENOMIC DNA]</scope>
    <source>
        <strain evidence="3 4">ETT8</strain>
    </source>
</reference>
<gene>
    <name evidence="3" type="ORF">G3572_15865</name>
</gene>
<dbReference type="InterPro" id="IPR050466">
    <property type="entry name" value="Carboxylest/Gibb_receptor"/>
</dbReference>
<dbReference type="GO" id="GO:0034338">
    <property type="term" value="F:short-chain carboxylesterase activity"/>
    <property type="evidence" value="ECO:0007669"/>
    <property type="project" value="TreeGrafter"/>
</dbReference>
<feature type="active site" evidence="1">
    <location>
        <position position="146"/>
    </location>
</feature>
<dbReference type="PANTHER" id="PTHR23024:SF24">
    <property type="entry name" value="ALPHA_BETA HYDROLASE FOLD-3 DOMAIN-CONTAINING PROTEIN"/>
    <property type="match status" value="1"/>
</dbReference>
<proteinExistence type="predicted"/>
<organism evidence="3 4">
    <name type="scientific">Pseudotabrizicola algicola</name>
    <dbReference type="NCBI Taxonomy" id="2709381"/>
    <lineage>
        <taxon>Bacteria</taxon>
        <taxon>Pseudomonadati</taxon>
        <taxon>Pseudomonadota</taxon>
        <taxon>Alphaproteobacteria</taxon>
        <taxon>Rhodobacterales</taxon>
        <taxon>Paracoccaceae</taxon>
        <taxon>Pseudotabrizicola</taxon>
    </lineage>
</organism>
<accession>A0A6B3RNP3</accession>
<dbReference type="InterPro" id="IPR013094">
    <property type="entry name" value="AB_hydrolase_3"/>
</dbReference>
<keyword evidence="4" id="KW-1185">Reference proteome</keyword>
<dbReference type="InterPro" id="IPR029058">
    <property type="entry name" value="AB_hydrolase_fold"/>
</dbReference>
<comment type="caution">
    <text evidence="3">The sequence shown here is derived from an EMBL/GenBank/DDBJ whole genome shotgun (WGS) entry which is preliminary data.</text>
</comment>
<dbReference type="PROSITE" id="PS01174">
    <property type="entry name" value="LIPASE_GDXG_SER"/>
    <property type="match status" value="1"/>
</dbReference>
<dbReference type="Pfam" id="PF07859">
    <property type="entry name" value="Abhydrolase_3"/>
    <property type="match status" value="1"/>
</dbReference>